<protein>
    <submittedName>
        <fullName evidence="2">Uncharacterized protein</fullName>
    </submittedName>
</protein>
<accession>A0A5B7HQJ0</accession>
<comment type="caution">
    <text evidence="2">The sequence shown here is derived from an EMBL/GenBank/DDBJ whole genome shotgun (WGS) entry which is preliminary data.</text>
</comment>
<sequence>MEGREGGGCAPHAGQTVGPGVARVINMRHRAIRVTDTTTFIPRAPEGGAHSTCRIPREHSRPAGRRDTGPRAGLPEHTSHTHTRDVL</sequence>
<dbReference type="Proteomes" id="UP000324222">
    <property type="component" value="Unassembled WGS sequence"/>
</dbReference>
<dbReference type="AlphaFoldDB" id="A0A5B7HQJ0"/>
<evidence type="ECO:0000256" key="1">
    <source>
        <dbReference type="SAM" id="MobiDB-lite"/>
    </source>
</evidence>
<feature type="region of interest" description="Disordered" evidence="1">
    <location>
        <begin position="1"/>
        <end position="20"/>
    </location>
</feature>
<proteinExistence type="predicted"/>
<organism evidence="2 3">
    <name type="scientific">Portunus trituberculatus</name>
    <name type="common">Swimming crab</name>
    <name type="synonym">Neptunus trituberculatus</name>
    <dbReference type="NCBI Taxonomy" id="210409"/>
    <lineage>
        <taxon>Eukaryota</taxon>
        <taxon>Metazoa</taxon>
        <taxon>Ecdysozoa</taxon>
        <taxon>Arthropoda</taxon>
        <taxon>Crustacea</taxon>
        <taxon>Multicrustacea</taxon>
        <taxon>Malacostraca</taxon>
        <taxon>Eumalacostraca</taxon>
        <taxon>Eucarida</taxon>
        <taxon>Decapoda</taxon>
        <taxon>Pleocyemata</taxon>
        <taxon>Brachyura</taxon>
        <taxon>Eubrachyura</taxon>
        <taxon>Portunoidea</taxon>
        <taxon>Portunidae</taxon>
        <taxon>Portuninae</taxon>
        <taxon>Portunus</taxon>
    </lineage>
</organism>
<evidence type="ECO:0000313" key="2">
    <source>
        <dbReference type="EMBL" id="MPC70978.1"/>
    </source>
</evidence>
<feature type="compositionally biased region" description="Basic and acidic residues" evidence="1">
    <location>
        <begin position="77"/>
        <end position="87"/>
    </location>
</feature>
<evidence type="ECO:0000313" key="3">
    <source>
        <dbReference type="Proteomes" id="UP000324222"/>
    </source>
</evidence>
<feature type="compositionally biased region" description="Basic and acidic residues" evidence="1">
    <location>
        <begin position="55"/>
        <end position="69"/>
    </location>
</feature>
<reference evidence="2 3" key="1">
    <citation type="submission" date="2019-05" db="EMBL/GenBank/DDBJ databases">
        <title>Another draft genome of Portunus trituberculatus and its Hox gene families provides insights of decapod evolution.</title>
        <authorList>
            <person name="Jeong J.-H."/>
            <person name="Song I."/>
            <person name="Kim S."/>
            <person name="Choi T."/>
            <person name="Kim D."/>
            <person name="Ryu S."/>
            <person name="Kim W."/>
        </authorList>
    </citation>
    <scope>NUCLEOTIDE SEQUENCE [LARGE SCALE GENOMIC DNA]</scope>
    <source>
        <tissue evidence="2">Muscle</tissue>
    </source>
</reference>
<dbReference type="EMBL" id="VSRR010032063">
    <property type="protein sequence ID" value="MPC70978.1"/>
    <property type="molecule type" value="Genomic_DNA"/>
</dbReference>
<name>A0A5B7HQJ0_PORTR</name>
<keyword evidence="3" id="KW-1185">Reference proteome</keyword>
<feature type="region of interest" description="Disordered" evidence="1">
    <location>
        <begin position="40"/>
        <end position="87"/>
    </location>
</feature>
<gene>
    <name evidence="2" type="ORF">E2C01_065245</name>
</gene>